<feature type="transmembrane region" description="Helical" evidence="1">
    <location>
        <begin position="21"/>
        <end position="46"/>
    </location>
</feature>
<dbReference type="EMBL" id="CP036266">
    <property type="protein sequence ID" value="QDT19123.1"/>
    <property type="molecule type" value="Genomic_DNA"/>
</dbReference>
<dbReference type="OrthoDB" id="9931441at2"/>
<proteinExistence type="predicted"/>
<sequence length="225" mass="26556">MIQTSNIRYEYQEWPFEKPEYHFLVLDIFVWLIGFPIVGLVLIMPVQLLIRLVVVNNSIFIIRVLGLITILVTMIFGFKKILKNRSDQYESWLEEKELHEKEVAGAYAEIFTITNIIQYWPIEEEGEPVKGYLIRTQENEWFYIISDDLYDFDVDCFPKSQVTIIRAPLSKYLLEIMTQGREVEYMDTVKLDQFIDDYSYHDIRFDILAPGLCQTLQASLLEDGT</sequence>
<accession>A0A517PIB4</accession>
<protein>
    <submittedName>
        <fullName evidence="2">Uncharacterized protein</fullName>
    </submittedName>
</protein>
<evidence type="ECO:0000313" key="2">
    <source>
        <dbReference type="EMBL" id="QDT19123.1"/>
    </source>
</evidence>
<dbReference type="RefSeq" id="WP_145181012.1">
    <property type="nucleotide sequence ID" value="NZ_CP036266.1"/>
</dbReference>
<evidence type="ECO:0000256" key="1">
    <source>
        <dbReference type="SAM" id="Phobius"/>
    </source>
</evidence>
<keyword evidence="1" id="KW-1133">Transmembrane helix</keyword>
<keyword evidence="3" id="KW-1185">Reference proteome</keyword>
<dbReference type="Proteomes" id="UP000320421">
    <property type="component" value="Chromosome"/>
</dbReference>
<name>A0A517PIB4_9PLAN</name>
<gene>
    <name evidence="2" type="ORF">HG66A1_08870</name>
</gene>
<dbReference type="AlphaFoldDB" id="A0A517PIB4"/>
<keyword evidence="1" id="KW-0472">Membrane</keyword>
<organism evidence="2 3">
    <name type="scientific">Gimesia chilikensis</name>
    <dbReference type="NCBI Taxonomy" id="2605989"/>
    <lineage>
        <taxon>Bacteria</taxon>
        <taxon>Pseudomonadati</taxon>
        <taxon>Planctomycetota</taxon>
        <taxon>Planctomycetia</taxon>
        <taxon>Planctomycetales</taxon>
        <taxon>Planctomycetaceae</taxon>
        <taxon>Gimesia</taxon>
    </lineage>
</organism>
<evidence type="ECO:0000313" key="3">
    <source>
        <dbReference type="Proteomes" id="UP000320421"/>
    </source>
</evidence>
<feature type="transmembrane region" description="Helical" evidence="1">
    <location>
        <begin position="58"/>
        <end position="78"/>
    </location>
</feature>
<reference evidence="2 3" key="1">
    <citation type="submission" date="2019-02" db="EMBL/GenBank/DDBJ databases">
        <title>Deep-cultivation of Planctomycetes and their phenomic and genomic characterization uncovers novel biology.</title>
        <authorList>
            <person name="Wiegand S."/>
            <person name="Jogler M."/>
            <person name="Boedeker C."/>
            <person name="Pinto D."/>
            <person name="Vollmers J."/>
            <person name="Rivas-Marin E."/>
            <person name="Kohn T."/>
            <person name="Peeters S.H."/>
            <person name="Heuer A."/>
            <person name="Rast P."/>
            <person name="Oberbeckmann S."/>
            <person name="Bunk B."/>
            <person name="Jeske O."/>
            <person name="Meyerdierks A."/>
            <person name="Storesund J.E."/>
            <person name="Kallscheuer N."/>
            <person name="Luecker S."/>
            <person name="Lage O.M."/>
            <person name="Pohl T."/>
            <person name="Merkel B.J."/>
            <person name="Hornburger P."/>
            <person name="Mueller R.-W."/>
            <person name="Bruemmer F."/>
            <person name="Labrenz M."/>
            <person name="Spormann A.M."/>
            <person name="Op den Camp H."/>
            <person name="Overmann J."/>
            <person name="Amann R."/>
            <person name="Jetten M.S.M."/>
            <person name="Mascher T."/>
            <person name="Medema M.H."/>
            <person name="Devos D.P."/>
            <person name="Kaster A.-K."/>
            <person name="Ovreas L."/>
            <person name="Rohde M."/>
            <person name="Galperin M.Y."/>
            <person name="Jogler C."/>
        </authorList>
    </citation>
    <scope>NUCLEOTIDE SEQUENCE [LARGE SCALE GENOMIC DNA]</scope>
    <source>
        <strain evidence="2 3">HG66A1</strain>
    </source>
</reference>
<keyword evidence="1" id="KW-0812">Transmembrane</keyword>